<name>A0A917PHN3_9DEIO</name>
<evidence type="ECO:0000313" key="3">
    <source>
        <dbReference type="Proteomes" id="UP000635726"/>
    </source>
</evidence>
<organism evidence="2 3">
    <name type="scientific">Deinococcus aquiradiocola</name>
    <dbReference type="NCBI Taxonomy" id="393059"/>
    <lineage>
        <taxon>Bacteria</taxon>
        <taxon>Thermotogati</taxon>
        <taxon>Deinococcota</taxon>
        <taxon>Deinococci</taxon>
        <taxon>Deinococcales</taxon>
        <taxon>Deinococcaceae</taxon>
        <taxon>Deinococcus</taxon>
    </lineage>
</organism>
<reference evidence="2" key="1">
    <citation type="journal article" date="2014" name="Int. J. Syst. Evol. Microbiol.">
        <title>Complete genome sequence of Corynebacterium casei LMG S-19264T (=DSM 44701T), isolated from a smear-ripened cheese.</title>
        <authorList>
            <consortium name="US DOE Joint Genome Institute (JGI-PGF)"/>
            <person name="Walter F."/>
            <person name="Albersmeier A."/>
            <person name="Kalinowski J."/>
            <person name="Ruckert C."/>
        </authorList>
    </citation>
    <scope>NUCLEOTIDE SEQUENCE</scope>
    <source>
        <strain evidence="2">JCM 14371</strain>
    </source>
</reference>
<evidence type="ECO:0000256" key="1">
    <source>
        <dbReference type="SAM" id="SignalP"/>
    </source>
</evidence>
<dbReference type="Proteomes" id="UP000635726">
    <property type="component" value="Unassembled WGS sequence"/>
</dbReference>
<evidence type="ECO:0000313" key="2">
    <source>
        <dbReference type="EMBL" id="GGJ78556.1"/>
    </source>
</evidence>
<keyword evidence="1" id="KW-0732">Signal</keyword>
<comment type="caution">
    <text evidence="2">The sequence shown here is derived from an EMBL/GenBank/DDBJ whole genome shotgun (WGS) entry which is preliminary data.</text>
</comment>
<feature type="chain" id="PRO_5037502399" description="Lipoprotein" evidence="1">
    <location>
        <begin position="29"/>
        <end position="535"/>
    </location>
</feature>
<evidence type="ECO:0008006" key="4">
    <source>
        <dbReference type="Google" id="ProtNLM"/>
    </source>
</evidence>
<dbReference type="AlphaFoldDB" id="A0A917PHN3"/>
<reference evidence="2" key="2">
    <citation type="submission" date="2020-09" db="EMBL/GenBank/DDBJ databases">
        <authorList>
            <person name="Sun Q."/>
            <person name="Ohkuma M."/>
        </authorList>
    </citation>
    <scope>NUCLEOTIDE SEQUENCE</scope>
    <source>
        <strain evidence="2">JCM 14371</strain>
    </source>
</reference>
<sequence>MKYGVITVLFSSLVAVLMACGTAPSTPAASGAGRAAPDVTVTALRPVGLVELGTQDGLDAQTISDTTVGGFTFTRLGGTTVLEDGIYRYLSARYRVRNVGAVARRNVTLLTVSTPATYPNTAVKSIKLANGTEASFWADHLRPTSGMRVGNAGPEVDPAGASLQLFRRDEVRKLDGQGGILQAFPWGYVVTPDQGGRTLLPGGEGSFTVALKVRKADFPSGPVNFSLVYVVVTDDLTRVTVAPEELNLDRVAALSETLKVQEPGVSVSLVHAQHPFLAEPSQCVGCNREDVGDVPISGPFDRPSMTLLPTKSYRLSANMDYSDLFSYQYEGTKFLNGNDYRRDERGITENNLSVFNALNCTFSSHGSALIGTPECTGQSYGLFEHRFEEYFKIYNYNCGSSSFYSSDIRENVSVAFRSSRNVDFRLVKNSNNNTTYNESYVSLNFDNVNEYAPYRLDRSSTYSGIEAGPACAAYSSTFNTFVNTAVSTKVPTLVFRLPLVGLIRSSAGSSVSSTPNLYGSVNQNYRWSVDLLDER</sequence>
<dbReference type="PROSITE" id="PS51257">
    <property type="entry name" value="PROKAR_LIPOPROTEIN"/>
    <property type="match status" value="1"/>
</dbReference>
<feature type="signal peptide" evidence="1">
    <location>
        <begin position="1"/>
        <end position="28"/>
    </location>
</feature>
<protein>
    <recommendedName>
        <fullName evidence="4">Lipoprotein</fullName>
    </recommendedName>
</protein>
<dbReference type="RefSeq" id="WP_188963433.1">
    <property type="nucleotide sequence ID" value="NZ_BMOE01000007.1"/>
</dbReference>
<gene>
    <name evidence="2" type="ORF">GCM10008939_23060</name>
</gene>
<keyword evidence="3" id="KW-1185">Reference proteome</keyword>
<dbReference type="EMBL" id="BMOE01000007">
    <property type="protein sequence ID" value="GGJ78556.1"/>
    <property type="molecule type" value="Genomic_DNA"/>
</dbReference>
<accession>A0A917PHN3</accession>
<proteinExistence type="predicted"/>